<dbReference type="Proteomes" id="UP000272528">
    <property type="component" value="Chromosome"/>
</dbReference>
<dbReference type="EMBL" id="CP034437">
    <property type="protein sequence ID" value="AZN39538.1"/>
    <property type="molecule type" value="Genomic_DNA"/>
</dbReference>
<keyword evidence="2" id="KW-1185">Reference proteome</keyword>
<evidence type="ECO:0000313" key="1">
    <source>
        <dbReference type="EMBL" id="AZN39538.1"/>
    </source>
</evidence>
<organism evidence="1 2">
    <name type="scientific">Paenibacillus albus</name>
    <dbReference type="NCBI Taxonomy" id="2495582"/>
    <lineage>
        <taxon>Bacteria</taxon>
        <taxon>Bacillati</taxon>
        <taxon>Bacillota</taxon>
        <taxon>Bacilli</taxon>
        <taxon>Bacillales</taxon>
        <taxon>Paenibacillaceae</taxon>
        <taxon>Paenibacillus</taxon>
    </lineage>
</organism>
<sequence length="113" mass="13367">MYKSVVCDGNFLVLVVDGIFDAPLMELPTEELADRVAFELQTAWEQGMEWESSQRKKVLNGSRGENDISVEIQKLRDMSPSELKVYHQRNNRRDERIKKVKEARRWRKVLSWK</sequence>
<dbReference type="KEGG" id="palb:EJC50_07580"/>
<dbReference type="RefSeq" id="WP_126014206.1">
    <property type="nucleotide sequence ID" value="NZ_CP034437.1"/>
</dbReference>
<proteinExistence type="predicted"/>
<gene>
    <name evidence="1" type="ORF">EJC50_07580</name>
</gene>
<protein>
    <submittedName>
        <fullName evidence="1">Uncharacterized protein</fullName>
    </submittedName>
</protein>
<name>A0A3Q8X579_9BACL</name>
<dbReference type="OrthoDB" id="2623203at2"/>
<dbReference type="AlphaFoldDB" id="A0A3Q8X579"/>
<accession>A0A3Q8X579</accession>
<evidence type="ECO:0000313" key="2">
    <source>
        <dbReference type="Proteomes" id="UP000272528"/>
    </source>
</evidence>
<reference evidence="2" key="1">
    <citation type="submission" date="2018-12" db="EMBL/GenBank/DDBJ databases">
        <title>Genome sequence of Peanibacillus sp.</title>
        <authorList>
            <person name="Subramani G."/>
            <person name="Srinivasan S."/>
            <person name="Kim M.K."/>
        </authorList>
    </citation>
    <scope>NUCLEOTIDE SEQUENCE [LARGE SCALE GENOMIC DNA]</scope>
    <source>
        <strain evidence="2">18JY67-1</strain>
    </source>
</reference>